<proteinExistence type="predicted"/>
<protein>
    <submittedName>
        <fullName evidence="1">Uncharacterized protein</fullName>
    </submittedName>
</protein>
<evidence type="ECO:0000313" key="2">
    <source>
        <dbReference type="Proteomes" id="UP000735302"/>
    </source>
</evidence>
<dbReference type="AlphaFoldDB" id="A0AAV3Z363"/>
<reference evidence="1 2" key="1">
    <citation type="journal article" date="2021" name="Elife">
        <title>Chloroplast acquisition without the gene transfer in kleptoplastic sea slugs, Plakobranchus ocellatus.</title>
        <authorList>
            <person name="Maeda T."/>
            <person name="Takahashi S."/>
            <person name="Yoshida T."/>
            <person name="Shimamura S."/>
            <person name="Takaki Y."/>
            <person name="Nagai Y."/>
            <person name="Toyoda A."/>
            <person name="Suzuki Y."/>
            <person name="Arimoto A."/>
            <person name="Ishii H."/>
            <person name="Satoh N."/>
            <person name="Nishiyama T."/>
            <person name="Hasebe M."/>
            <person name="Maruyama T."/>
            <person name="Minagawa J."/>
            <person name="Obokata J."/>
            <person name="Shigenobu S."/>
        </authorList>
    </citation>
    <scope>NUCLEOTIDE SEQUENCE [LARGE SCALE GENOMIC DNA]</scope>
</reference>
<gene>
    <name evidence="1" type="ORF">PoB_001533900</name>
</gene>
<dbReference type="Proteomes" id="UP000735302">
    <property type="component" value="Unassembled WGS sequence"/>
</dbReference>
<dbReference type="EMBL" id="BLXT01001882">
    <property type="protein sequence ID" value="GFN88833.1"/>
    <property type="molecule type" value="Genomic_DNA"/>
</dbReference>
<name>A0AAV3Z363_9GAST</name>
<sequence>MVAKQLATSASKPALLHLSIWRGIEPITSNRTGKPHSDASSLTPPHPSHLPLFRLQLRCSFRPSLRFPASVWRLICRRRDTVCLIPQCFAVHITSP</sequence>
<accession>A0AAV3Z363</accession>
<comment type="caution">
    <text evidence="1">The sequence shown here is derived from an EMBL/GenBank/DDBJ whole genome shotgun (WGS) entry which is preliminary data.</text>
</comment>
<organism evidence="1 2">
    <name type="scientific">Plakobranchus ocellatus</name>
    <dbReference type="NCBI Taxonomy" id="259542"/>
    <lineage>
        <taxon>Eukaryota</taxon>
        <taxon>Metazoa</taxon>
        <taxon>Spiralia</taxon>
        <taxon>Lophotrochozoa</taxon>
        <taxon>Mollusca</taxon>
        <taxon>Gastropoda</taxon>
        <taxon>Heterobranchia</taxon>
        <taxon>Euthyneura</taxon>
        <taxon>Panpulmonata</taxon>
        <taxon>Sacoglossa</taxon>
        <taxon>Placobranchoidea</taxon>
        <taxon>Plakobranchidae</taxon>
        <taxon>Plakobranchus</taxon>
    </lineage>
</organism>
<keyword evidence="2" id="KW-1185">Reference proteome</keyword>
<evidence type="ECO:0000313" key="1">
    <source>
        <dbReference type="EMBL" id="GFN88833.1"/>
    </source>
</evidence>